<proteinExistence type="predicted"/>
<dbReference type="InterPro" id="IPR011990">
    <property type="entry name" value="TPR-like_helical_dom_sf"/>
</dbReference>
<evidence type="ECO:0000256" key="1">
    <source>
        <dbReference type="SAM" id="SignalP"/>
    </source>
</evidence>
<gene>
    <name evidence="2" type="ORF">C1SCF055_LOCUS41633</name>
</gene>
<keyword evidence="5" id="KW-1185">Reference proteome</keyword>
<dbReference type="EMBL" id="CAMXCT010006611">
    <property type="protein sequence ID" value="CAI4016952.1"/>
    <property type="molecule type" value="Genomic_DNA"/>
</dbReference>
<dbReference type="InterPro" id="IPR052945">
    <property type="entry name" value="Mitotic_Regulator"/>
</dbReference>
<dbReference type="EMBL" id="CAMXCT030006611">
    <property type="protein sequence ID" value="CAL4804264.1"/>
    <property type="molecule type" value="Genomic_DNA"/>
</dbReference>
<feature type="signal peptide" evidence="1">
    <location>
        <begin position="1"/>
        <end position="21"/>
    </location>
</feature>
<sequence>MAQFFPAMLSILCLYATRAAADGGEFRMESDEEIGIHKSILEAAQRGDVTAQSLLGQDYFYGVHGVAKDTHLGLHWATKAADADDRDSQELLATAFGRGHPDVPADAGRAVEYGTKAAEQGSVKSAELLGKLFYNGTGLEFLSQEERMQKSFKWFQRAAKDGSLGAMNDLGDMYRLGQGTKKDYSEAIRWYQKVVADMSHVLAADPTLPSAGWNRTAVARAFNSLGAMYASGWGTEKSKHRAVEYLEQAAALGHPHAARNLKSLGAAKEEEL</sequence>
<dbReference type="Gene3D" id="1.25.40.10">
    <property type="entry name" value="Tetratricopeptide repeat domain"/>
    <property type="match status" value="2"/>
</dbReference>
<dbReference type="AlphaFoldDB" id="A0A9P1DX00"/>
<dbReference type="Proteomes" id="UP001152797">
    <property type="component" value="Unassembled WGS sequence"/>
</dbReference>
<protein>
    <submittedName>
        <fullName evidence="4">Protein sel-1 homolog 2 (Suppressor of lin-12-like protein 2) (Sel-1L2)</fullName>
    </submittedName>
</protein>
<dbReference type="SUPFAM" id="SSF81901">
    <property type="entry name" value="HCP-like"/>
    <property type="match status" value="2"/>
</dbReference>
<dbReference type="Pfam" id="PF08238">
    <property type="entry name" value="Sel1"/>
    <property type="match status" value="5"/>
</dbReference>
<dbReference type="SMART" id="SM00671">
    <property type="entry name" value="SEL1"/>
    <property type="match status" value="5"/>
</dbReference>
<name>A0A9P1DX00_9DINO</name>
<evidence type="ECO:0000313" key="2">
    <source>
        <dbReference type="EMBL" id="CAI4016952.1"/>
    </source>
</evidence>
<reference evidence="3" key="2">
    <citation type="submission" date="2024-04" db="EMBL/GenBank/DDBJ databases">
        <authorList>
            <person name="Chen Y."/>
            <person name="Shah S."/>
            <person name="Dougan E. K."/>
            <person name="Thang M."/>
            <person name="Chan C."/>
        </authorList>
    </citation>
    <scope>NUCLEOTIDE SEQUENCE [LARGE SCALE GENOMIC DNA]</scope>
</reference>
<organism evidence="2">
    <name type="scientific">Cladocopium goreaui</name>
    <dbReference type="NCBI Taxonomy" id="2562237"/>
    <lineage>
        <taxon>Eukaryota</taxon>
        <taxon>Sar</taxon>
        <taxon>Alveolata</taxon>
        <taxon>Dinophyceae</taxon>
        <taxon>Suessiales</taxon>
        <taxon>Symbiodiniaceae</taxon>
        <taxon>Cladocopium</taxon>
    </lineage>
</organism>
<reference evidence="2" key="1">
    <citation type="submission" date="2022-10" db="EMBL/GenBank/DDBJ databases">
        <authorList>
            <person name="Chen Y."/>
            <person name="Dougan E. K."/>
            <person name="Chan C."/>
            <person name="Rhodes N."/>
            <person name="Thang M."/>
        </authorList>
    </citation>
    <scope>NUCLEOTIDE SEQUENCE</scope>
</reference>
<keyword evidence="1" id="KW-0732">Signal</keyword>
<dbReference type="OrthoDB" id="437708at2759"/>
<evidence type="ECO:0000313" key="5">
    <source>
        <dbReference type="Proteomes" id="UP001152797"/>
    </source>
</evidence>
<evidence type="ECO:0000313" key="4">
    <source>
        <dbReference type="EMBL" id="CAL4804264.1"/>
    </source>
</evidence>
<comment type="caution">
    <text evidence="2">The sequence shown here is derived from an EMBL/GenBank/DDBJ whole genome shotgun (WGS) entry which is preliminary data.</text>
</comment>
<dbReference type="EMBL" id="CAMXCT020006611">
    <property type="protein sequence ID" value="CAL1170327.1"/>
    <property type="molecule type" value="Genomic_DNA"/>
</dbReference>
<dbReference type="PANTHER" id="PTHR43628:SF1">
    <property type="entry name" value="CHITIN SYNTHASE REGULATORY FACTOR 2-RELATED"/>
    <property type="match status" value="1"/>
</dbReference>
<accession>A0A9P1DX00</accession>
<dbReference type="InterPro" id="IPR006597">
    <property type="entry name" value="Sel1-like"/>
</dbReference>
<feature type="chain" id="PRO_5043271874" evidence="1">
    <location>
        <begin position="22"/>
        <end position="272"/>
    </location>
</feature>
<dbReference type="PANTHER" id="PTHR43628">
    <property type="entry name" value="ACTIVATOR OF C KINASE PROTEIN 1-RELATED"/>
    <property type="match status" value="1"/>
</dbReference>
<evidence type="ECO:0000313" key="3">
    <source>
        <dbReference type="EMBL" id="CAL1170327.1"/>
    </source>
</evidence>